<dbReference type="InterPro" id="IPR006571">
    <property type="entry name" value="TLDc_dom"/>
</dbReference>
<proteinExistence type="predicted"/>
<dbReference type="PROSITE" id="PS50011">
    <property type="entry name" value="PROTEIN_KINASE_DOM"/>
    <property type="match status" value="2"/>
</dbReference>
<comment type="caution">
    <text evidence="7">The sequence shown here is derived from an EMBL/GenBank/DDBJ whole genome shotgun (WGS) entry which is preliminary data.</text>
</comment>
<reference evidence="7" key="1">
    <citation type="submission" date="2021-06" db="EMBL/GenBank/DDBJ databases">
        <authorList>
            <person name="Kallberg Y."/>
            <person name="Tangrot J."/>
            <person name="Rosling A."/>
        </authorList>
    </citation>
    <scope>NUCLEOTIDE SEQUENCE</scope>
    <source>
        <strain evidence="7">FL966</strain>
    </source>
</reference>
<name>A0A9N9G520_9GLOM</name>
<accession>A0A9N9G520</accession>
<feature type="domain" description="TLDc" evidence="6">
    <location>
        <begin position="516"/>
        <end position="684"/>
    </location>
</feature>
<dbReference type="AlphaFoldDB" id="A0A9N9G520"/>
<dbReference type="Pfam" id="PF07534">
    <property type="entry name" value="TLD"/>
    <property type="match status" value="1"/>
</dbReference>
<feature type="domain" description="Protein kinase" evidence="5">
    <location>
        <begin position="275"/>
        <end position="553"/>
    </location>
</feature>
<dbReference type="EMBL" id="CAJVQA010003688">
    <property type="protein sequence ID" value="CAG8580898.1"/>
    <property type="molecule type" value="Genomic_DNA"/>
</dbReference>
<keyword evidence="8" id="KW-1185">Reference proteome</keyword>
<evidence type="ECO:0000256" key="2">
    <source>
        <dbReference type="ARBA" id="ARBA00022741"/>
    </source>
</evidence>
<organism evidence="7 8">
    <name type="scientific">Cetraspora pellucida</name>
    <dbReference type="NCBI Taxonomy" id="1433469"/>
    <lineage>
        <taxon>Eukaryota</taxon>
        <taxon>Fungi</taxon>
        <taxon>Fungi incertae sedis</taxon>
        <taxon>Mucoromycota</taxon>
        <taxon>Glomeromycotina</taxon>
        <taxon>Glomeromycetes</taxon>
        <taxon>Diversisporales</taxon>
        <taxon>Gigasporaceae</taxon>
        <taxon>Cetraspora</taxon>
    </lineage>
</organism>
<evidence type="ECO:0000259" key="5">
    <source>
        <dbReference type="PROSITE" id="PS50011"/>
    </source>
</evidence>
<dbReference type="Proteomes" id="UP000789759">
    <property type="component" value="Unassembled WGS sequence"/>
</dbReference>
<dbReference type="PROSITE" id="PS51886">
    <property type="entry name" value="TLDC"/>
    <property type="match status" value="1"/>
</dbReference>
<evidence type="ECO:0000313" key="7">
    <source>
        <dbReference type="EMBL" id="CAG8580898.1"/>
    </source>
</evidence>
<keyword evidence="3" id="KW-0418">Kinase</keyword>
<keyword evidence="1" id="KW-0808">Transferase</keyword>
<sequence length="696" mass="81230">MANVSSPTKGTRKQFTHGKKNKEFQSTKYINCMNIYVELASEYPEELNAALKKLNTENFDYSEFSNVKFIGKGKIAKTYSAIFKNKMYALKILPDFDDYGLLKKLVGEHSKNILINDNKALIAEFGITKSLSYMKGIDMVAYIDPYCILKSKMDDMDMKADIYSLGMLFWELTSGVPPYNDLRPEKIIQQISAGELVREKTAKNIPPNYANLYERCWSHDRDKRPTTDEILEDLEKLNSSVENCGEVSISEIKIISCFMLIKDKIEKSKINLYNYEDFEKIDDDNQFEIANWKNQNEKVALNYIYIDPNITEERIQEYIEEVELMASITVRHPSHINQFYGIAGDEKEHRYFLIQHYANNGNLREYLKNNFDKLLWKDKLHLALEIATGLKHLHQDNVIYKEIVRYILKQYQYNRSIIKSNVFLEVLNVLTEMLKEEGELIQPPEILTEGTLTEETLTEKSPTGEALIEEALIEEALIEEEILTEETEEPKNCTVRSQPYLIKDKHLDFISKWIYKVSRTNLIRLLHPFEDTNIPKTRFEFKLLIRGSRDGFTVDKFHEKCDNQGPTLTVMKIKGTNKILGGYNPHYWDSPDDSLHRHSKKIFIFSCDPDSTDNIIISRAVHDKAHIKLSSRSGPNFKDLCMIGNFENDHRCKYLHRYYEAAILEERNEHFYFSVDDYEVFKVTKNQNLPSHSFAD</sequence>
<dbReference type="PANTHER" id="PTHR44329:SF288">
    <property type="entry name" value="MITOGEN-ACTIVATED PROTEIN KINASE KINASE KINASE 20"/>
    <property type="match status" value="1"/>
</dbReference>
<dbReference type="InterPro" id="IPR051681">
    <property type="entry name" value="Ser/Thr_Kinases-Pseudokinases"/>
</dbReference>
<protein>
    <submittedName>
        <fullName evidence="7">23240_t:CDS:1</fullName>
    </submittedName>
</protein>
<dbReference type="GO" id="GO:0004674">
    <property type="term" value="F:protein serine/threonine kinase activity"/>
    <property type="evidence" value="ECO:0007669"/>
    <property type="project" value="TreeGrafter"/>
</dbReference>
<evidence type="ECO:0000256" key="3">
    <source>
        <dbReference type="ARBA" id="ARBA00022777"/>
    </source>
</evidence>
<feature type="domain" description="Protein kinase" evidence="5">
    <location>
        <begin position="1"/>
        <end position="237"/>
    </location>
</feature>
<keyword evidence="4" id="KW-0067">ATP-binding</keyword>
<evidence type="ECO:0000256" key="4">
    <source>
        <dbReference type="ARBA" id="ARBA00022840"/>
    </source>
</evidence>
<dbReference type="GO" id="GO:0005524">
    <property type="term" value="F:ATP binding"/>
    <property type="evidence" value="ECO:0007669"/>
    <property type="project" value="UniProtKB-KW"/>
</dbReference>
<dbReference type="InterPro" id="IPR001245">
    <property type="entry name" value="Ser-Thr/Tyr_kinase_cat_dom"/>
</dbReference>
<gene>
    <name evidence="7" type="ORF">CPELLU_LOCUS6082</name>
</gene>
<dbReference type="Pfam" id="PF07714">
    <property type="entry name" value="PK_Tyr_Ser-Thr"/>
    <property type="match status" value="2"/>
</dbReference>
<dbReference type="InterPro" id="IPR000719">
    <property type="entry name" value="Prot_kinase_dom"/>
</dbReference>
<dbReference type="Gene3D" id="1.10.510.10">
    <property type="entry name" value="Transferase(Phosphotransferase) domain 1"/>
    <property type="match status" value="2"/>
</dbReference>
<evidence type="ECO:0000256" key="1">
    <source>
        <dbReference type="ARBA" id="ARBA00022679"/>
    </source>
</evidence>
<dbReference type="SUPFAM" id="SSF56112">
    <property type="entry name" value="Protein kinase-like (PK-like)"/>
    <property type="match status" value="2"/>
</dbReference>
<dbReference type="InterPro" id="IPR011009">
    <property type="entry name" value="Kinase-like_dom_sf"/>
</dbReference>
<dbReference type="OrthoDB" id="298084at2759"/>
<dbReference type="PANTHER" id="PTHR44329">
    <property type="entry name" value="SERINE/THREONINE-PROTEIN KINASE TNNI3K-RELATED"/>
    <property type="match status" value="1"/>
</dbReference>
<evidence type="ECO:0000313" key="8">
    <source>
        <dbReference type="Proteomes" id="UP000789759"/>
    </source>
</evidence>
<evidence type="ECO:0000259" key="6">
    <source>
        <dbReference type="PROSITE" id="PS51886"/>
    </source>
</evidence>
<keyword evidence="2" id="KW-0547">Nucleotide-binding</keyword>